<proteinExistence type="inferred from homology"/>
<keyword evidence="7 10" id="KW-0479">Metal-binding</keyword>
<comment type="catalytic activity">
    <reaction evidence="7 8">
        <text>5-phospho-beta-D-ribosylamine + L-glutamate + diphosphate = 5-phospho-alpha-D-ribose 1-diphosphate + L-glutamine + H2O</text>
        <dbReference type="Rhea" id="RHEA:14905"/>
        <dbReference type="ChEBI" id="CHEBI:15377"/>
        <dbReference type="ChEBI" id="CHEBI:29985"/>
        <dbReference type="ChEBI" id="CHEBI:33019"/>
        <dbReference type="ChEBI" id="CHEBI:58017"/>
        <dbReference type="ChEBI" id="CHEBI:58359"/>
        <dbReference type="ChEBI" id="CHEBI:58681"/>
        <dbReference type="EC" id="2.4.2.14"/>
    </reaction>
</comment>
<dbReference type="Pfam" id="PF00156">
    <property type="entry name" value="Pribosyltran"/>
    <property type="match status" value="1"/>
</dbReference>
<dbReference type="InterPro" id="IPR000836">
    <property type="entry name" value="PRTase_dom"/>
</dbReference>
<evidence type="ECO:0000256" key="7">
    <source>
        <dbReference type="HAMAP-Rule" id="MF_01931"/>
    </source>
</evidence>
<evidence type="ECO:0000256" key="3">
    <source>
        <dbReference type="ARBA" id="ARBA00022676"/>
    </source>
</evidence>
<comment type="caution">
    <text evidence="7">Lacks conserved residue(s) required for the propagation of feature annotation.</text>
</comment>
<comment type="function">
    <text evidence="7">Catalyzes the formation of phosphoribosylamine from phosphoribosylpyrophosphate (PRPP) and glutamine.</text>
</comment>
<feature type="binding site" evidence="7 10">
    <location>
        <position position="303"/>
    </location>
    <ligand>
        <name>Mg(2+)</name>
        <dbReference type="ChEBI" id="CHEBI:18420"/>
    </ligand>
</feature>
<dbReference type="Gene3D" id="3.60.20.10">
    <property type="entry name" value="Glutamine Phosphoribosylpyrophosphate, subunit 1, domain 1"/>
    <property type="match status" value="1"/>
</dbReference>
<comment type="pathway">
    <text evidence="1 7 8">Purine metabolism; IMP biosynthesis via de novo pathway; N(1)-(5-phospho-D-ribosyl)glycinamide from 5-phospho-alpha-D-ribose 1-diphosphate: step 1/2.</text>
</comment>
<dbReference type="GO" id="GO:0006189">
    <property type="term" value="P:'de novo' IMP biosynthetic process"/>
    <property type="evidence" value="ECO:0007669"/>
    <property type="project" value="UniProtKB-UniRule"/>
</dbReference>
<dbReference type="SUPFAM" id="SSF53271">
    <property type="entry name" value="PRTase-like"/>
    <property type="match status" value="1"/>
</dbReference>
<dbReference type="InterPro" id="IPR035584">
    <property type="entry name" value="PurF_N"/>
</dbReference>
<keyword evidence="7 10" id="KW-0460">Magnesium</keyword>
<dbReference type="UniPathway" id="UPA00074">
    <property type="reaction ID" value="UER00124"/>
</dbReference>
<keyword evidence="13" id="KW-1185">Reference proteome</keyword>
<dbReference type="STRING" id="40754.THII_1296"/>
<dbReference type="GO" id="GO:0004044">
    <property type="term" value="F:amidophosphoribosyltransferase activity"/>
    <property type="evidence" value="ECO:0007669"/>
    <property type="project" value="UniProtKB-UniRule"/>
</dbReference>
<dbReference type="InterPro" id="IPR029057">
    <property type="entry name" value="PRTase-like"/>
</dbReference>
<gene>
    <name evidence="7" type="primary">purF</name>
    <name evidence="12" type="ORF">THII_1296</name>
</gene>
<feature type="active site" description="Nucleophile" evidence="7 9">
    <location>
        <position position="2"/>
    </location>
</feature>
<dbReference type="Pfam" id="PF13522">
    <property type="entry name" value="GATase_6"/>
    <property type="match status" value="1"/>
</dbReference>
<dbReference type="InterPro" id="IPR029055">
    <property type="entry name" value="Ntn_hydrolases_N"/>
</dbReference>
<keyword evidence="6 7" id="KW-0315">Glutamine amidotransferase</keyword>
<evidence type="ECO:0000256" key="9">
    <source>
        <dbReference type="PIRSR" id="PIRSR000485-1"/>
    </source>
</evidence>
<dbReference type="OrthoDB" id="9801213at2"/>
<protein>
    <recommendedName>
        <fullName evidence="7">Amidophosphoribosyltransferase</fullName>
        <shortName evidence="7">ATase</shortName>
        <ecNumber evidence="7">2.4.2.14</ecNumber>
    </recommendedName>
    <alternativeName>
        <fullName evidence="7">Glutamine phosphoribosylpyrophosphate amidotransferase</fullName>
        <shortName evidence="7">GPATase</shortName>
    </alternativeName>
</protein>
<sequence length="503" mass="56518">MCGIIGIVGKSSVNQALYDGLTMLQHRGQDAAGIVTCDNNRLYLRKNNGLVRDVFHTRHMLNLRGNMGIGHVRYPTAGCESGAEAQPFYVNSPYGISLAHNGNLTNADALKNDLFREDLRHINTDSDSEILLNVLAHELHKLNKLKINHEDIFTAVRGVHQRCRGGYAAVTMITGYGLVAFRDPYGIRPIVFGKRETATGTEYMVASESVAINVLGFELVRDLVPGEALFITAEGQLYTQQCAENPVYSPCIFEIVYMARPDSIIDGISVYKARLRMGKFLAKKILRLYPKHDIDVVIPIPDTSRTAAVQLAHVLNRKYREGFVKNRYIPRTFIMPGQSMRKKSVRQKLNAINLEFQHKNVLLVDDSIVRGTTCKQIIQMARDAGAKKVYFASAAPPVRYPNVYGIDMPSVEELLAHNRTTEEIADIIGADWLVYQDLEDLLAGARKGNKNIKHFDTSCFTGHYVTGDVDQSYLEQLAFRRNDTAKMERQFETTEVIELYNVI</sequence>
<evidence type="ECO:0000259" key="11">
    <source>
        <dbReference type="PROSITE" id="PS51278"/>
    </source>
</evidence>
<dbReference type="SUPFAM" id="SSF56235">
    <property type="entry name" value="N-terminal nucleophile aminohydrolases (Ntn hydrolases)"/>
    <property type="match status" value="1"/>
</dbReference>
<evidence type="ECO:0000256" key="1">
    <source>
        <dbReference type="ARBA" id="ARBA00005209"/>
    </source>
</evidence>
<organism evidence="12 13">
    <name type="scientific">Thioploca ingrica</name>
    <dbReference type="NCBI Taxonomy" id="40754"/>
    <lineage>
        <taxon>Bacteria</taxon>
        <taxon>Pseudomonadati</taxon>
        <taxon>Pseudomonadota</taxon>
        <taxon>Gammaproteobacteria</taxon>
        <taxon>Thiotrichales</taxon>
        <taxon>Thiotrichaceae</taxon>
        <taxon>Thioploca</taxon>
    </lineage>
</organism>
<dbReference type="CDD" id="cd00715">
    <property type="entry name" value="GPATase_N"/>
    <property type="match status" value="1"/>
</dbReference>
<evidence type="ECO:0000256" key="5">
    <source>
        <dbReference type="ARBA" id="ARBA00022755"/>
    </source>
</evidence>
<keyword evidence="3 7" id="KW-0328">Glycosyltransferase</keyword>
<reference evidence="12 13" key="1">
    <citation type="journal article" date="2014" name="ISME J.">
        <title>Ecophysiology of Thioploca ingrica as revealed by the complete genome sequence supplemented with proteomic evidence.</title>
        <authorList>
            <person name="Kojima H."/>
            <person name="Ogura Y."/>
            <person name="Yamamoto N."/>
            <person name="Togashi T."/>
            <person name="Mori H."/>
            <person name="Watanabe T."/>
            <person name="Nemoto F."/>
            <person name="Kurokawa K."/>
            <person name="Hayashi T."/>
            <person name="Fukui M."/>
        </authorList>
    </citation>
    <scope>NUCLEOTIDE SEQUENCE [LARGE SCALE GENOMIC DNA]</scope>
</reference>
<dbReference type="CDD" id="cd06223">
    <property type="entry name" value="PRTases_typeI"/>
    <property type="match status" value="1"/>
</dbReference>
<feature type="binding site" evidence="7 10">
    <location>
        <position position="366"/>
    </location>
    <ligand>
        <name>Mg(2+)</name>
        <dbReference type="ChEBI" id="CHEBI:18420"/>
    </ligand>
</feature>
<feature type="binding site" evidence="7 10">
    <location>
        <position position="365"/>
    </location>
    <ligand>
        <name>Mg(2+)</name>
        <dbReference type="ChEBI" id="CHEBI:18420"/>
    </ligand>
</feature>
<dbReference type="InterPro" id="IPR017932">
    <property type="entry name" value="GATase_2_dom"/>
</dbReference>
<evidence type="ECO:0000256" key="6">
    <source>
        <dbReference type="ARBA" id="ARBA00022962"/>
    </source>
</evidence>
<evidence type="ECO:0000313" key="13">
    <source>
        <dbReference type="Proteomes" id="UP000031623"/>
    </source>
</evidence>
<keyword evidence="5 7" id="KW-0658">Purine biosynthesis</keyword>
<dbReference type="HAMAP" id="MF_01931">
    <property type="entry name" value="PurF"/>
    <property type="match status" value="1"/>
</dbReference>
<accession>A0A090ACT3</accession>
<dbReference type="GO" id="GO:0009113">
    <property type="term" value="P:purine nucleobase biosynthetic process"/>
    <property type="evidence" value="ECO:0007669"/>
    <property type="project" value="UniProtKB-UniRule"/>
</dbReference>
<dbReference type="Gene3D" id="3.40.50.2020">
    <property type="match status" value="1"/>
</dbReference>
<comment type="similarity">
    <text evidence="2 7 8">In the C-terminal section; belongs to the purine/pyrimidine phosphoribosyltransferase family.</text>
</comment>
<dbReference type="Proteomes" id="UP000031623">
    <property type="component" value="Chromosome"/>
</dbReference>
<keyword evidence="4 7" id="KW-0808">Transferase</keyword>
<dbReference type="NCBIfam" id="TIGR01134">
    <property type="entry name" value="purF"/>
    <property type="match status" value="1"/>
</dbReference>
<evidence type="ECO:0000256" key="2">
    <source>
        <dbReference type="ARBA" id="ARBA00010138"/>
    </source>
</evidence>
<dbReference type="PROSITE" id="PS51278">
    <property type="entry name" value="GATASE_TYPE_2"/>
    <property type="match status" value="1"/>
</dbReference>
<name>A0A090ACT3_9GAMM</name>
<feature type="domain" description="Glutamine amidotransferase type-2" evidence="11">
    <location>
        <begin position="2"/>
        <end position="234"/>
    </location>
</feature>
<dbReference type="EMBL" id="AP014633">
    <property type="protein sequence ID" value="BAP55593.1"/>
    <property type="molecule type" value="Genomic_DNA"/>
</dbReference>
<dbReference type="InterPro" id="IPR005854">
    <property type="entry name" value="PurF"/>
</dbReference>
<dbReference type="EC" id="2.4.2.14" evidence="7"/>
<dbReference type="KEGG" id="tig:THII_1296"/>
<evidence type="ECO:0000313" key="12">
    <source>
        <dbReference type="EMBL" id="BAP55593.1"/>
    </source>
</evidence>
<evidence type="ECO:0000256" key="10">
    <source>
        <dbReference type="PIRSR" id="PIRSR000485-2"/>
    </source>
</evidence>
<dbReference type="AlphaFoldDB" id="A0A090ACT3"/>
<evidence type="ECO:0000256" key="4">
    <source>
        <dbReference type="ARBA" id="ARBA00022679"/>
    </source>
</evidence>
<dbReference type="PANTHER" id="PTHR11907">
    <property type="entry name" value="AMIDOPHOSPHORIBOSYLTRANSFERASE"/>
    <property type="match status" value="1"/>
</dbReference>
<dbReference type="GO" id="GO:0000287">
    <property type="term" value="F:magnesium ion binding"/>
    <property type="evidence" value="ECO:0007669"/>
    <property type="project" value="UniProtKB-UniRule"/>
</dbReference>
<dbReference type="PIRSF" id="PIRSF000485">
    <property type="entry name" value="Amd_phspho_trans"/>
    <property type="match status" value="1"/>
</dbReference>
<comment type="cofactor">
    <cofactor evidence="7 10">
        <name>Mg(2+)</name>
        <dbReference type="ChEBI" id="CHEBI:18420"/>
    </cofactor>
    <text evidence="7 10">Binds 1 Mg(2+) ion per subunit.</text>
</comment>
<dbReference type="HOGENOM" id="CLU_022389_2_1_6"/>
<evidence type="ECO:0000256" key="8">
    <source>
        <dbReference type="PIRNR" id="PIRNR000485"/>
    </source>
</evidence>